<reference evidence="1 2" key="1">
    <citation type="journal article" date="2013" name="Nature">
        <title>Insights into bilaterian evolution from three spiralian genomes.</title>
        <authorList>
            <person name="Simakov O."/>
            <person name="Marletaz F."/>
            <person name="Cho S.J."/>
            <person name="Edsinger-Gonzales E."/>
            <person name="Havlak P."/>
            <person name="Hellsten U."/>
            <person name="Kuo D.H."/>
            <person name="Larsson T."/>
            <person name="Lv J."/>
            <person name="Arendt D."/>
            <person name="Savage R."/>
            <person name="Osoegawa K."/>
            <person name="de Jong P."/>
            <person name="Grimwood J."/>
            <person name="Chapman J.A."/>
            <person name="Shapiro H."/>
            <person name="Aerts A."/>
            <person name="Otillar R.P."/>
            <person name="Terry A.Y."/>
            <person name="Boore J.L."/>
            <person name="Grigoriev I.V."/>
            <person name="Lindberg D.R."/>
            <person name="Seaver E.C."/>
            <person name="Weisblat D.A."/>
            <person name="Putnam N.H."/>
            <person name="Rokhsar D.S."/>
        </authorList>
    </citation>
    <scope>NUCLEOTIDE SEQUENCE [LARGE SCALE GENOMIC DNA]</scope>
</reference>
<keyword evidence="2" id="KW-1185">Reference proteome</keyword>
<dbReference type="EMBL" id="KB201304">
    <property type="protein sequence ID" value="ESO97671.1"/>
    <property type="molecule type" value="Genomic_DNA"/>
</dbReference>
<dbReference type="SUPFAM" id="SSF51735">
    <property type="entry name" value="NAD(P)-binding Rossmann-fold domains"/>
    <property type="match status" value="1"/>
</dbReference>
<evidence type="ECO:0000313" key="2">
    <source>
        <dbReference type="Proteomes" id="UP000030746"/>
    </source>
</evidence>
<dbReference type="RefSeq" id="XP_009051337.1">
    <property type="nucleotide sequence ID" value="XM_009053089.1"/>
</dbReference>
<protein>
    <submittedName>
        <fullName evidence="1">Uncharacterized protein</fullName>
    </submittedName>
</protein>
<dbReference type="InterPro" id="IPR036291">
    <property type="entry name" value="NAD(P)-bd_dom_sf"/>
</dbReference>
<dbReference type="Gene3D" id="3.40.50.720">
    <property type="entry name" value="NAD(P)-binding Rossmann-like Domain"/>
    <property type="match status" value="1"/>
</dbReference>
<sequence>YSMSKHALVAYTDTLRQEMKKWGVHVSLIEPTGFYTGNMQEHSFRSRQNEVWDSLDELTKETYGREYLEHTYTHIINATPRYPRDLTPVIRCMRSSLLSKKPRERYPCGTGAEFVMTFYPLLPMWLADRFSAAISILP</sequence>
<feature type="non-terminal residue" evidence="1">
    <location>
        <position position="1"/>
    </location>
</feature>
<dbReference type="HOGENOM" id="CLU_010194_2_0_1"/>
<dbReference type="Pfam" id="PF00106">
    <property type="entry name" value="adh_short"/>
    <property type="match status" value="1"/>
</dbReference>
<dbReference type="GO" id="GO:0008202">
    <property type="term" value="P:steroid metabolic process"/>
    <property type="evidence" value="ECO:0007669"/>
    <property type="project" value="TreeGrafter"/>
</dbReference>
<dbReference type="PANTHER" id="PTHR43313:SF36">
    <property type="entry name" value="D-BETA-HYDROXYBUTYRATE DEHYDROGENASE, MITOCHONDRIAL"/>
    <property type="match status" value="1"/>
</dbReference>
<dbReference type="PANTHER" id="PTHR43313">
    <property type="entry name" value="SHORT-CHAIN DEHYDROGENASE/REDUCTASE FAMILY 9C"/>
    <property type="match status" value="1"/>
</dbReference>
<dbReference type="CTD" id="20251806"/>
<dbReference type="InterPro" id="IPR002347">
    <property type="entry name" value="SDR_fam"/>
</dbReference>
<dbReference type="GeneID" id="20251806"/>
<gene>
    <name evidence="1" type="ORF">LOTGIDRAFT_67057</name>
</gene>
<dbReference type="Proteomes" id="UP000030746">
    <property type="component" value="Unassembled WGS sequence"/>
</dbReference>
<organism evidence="1 2">
    <name type="scientific">Lottia gigantea</name>
    <name type="common">Giant owl limpet</name>
    <dbReference type="NCBI Taxonomy" id="225164"/>
    <lineage>
        <taxon>Eukaryota</taxon>
        <taxon>Metazoa</taxon>
        <taxon>Spiralia</taxon>
        <taxon>Lophotrochozoa</taxon>
        <taxon>Mollusca</taxon>
        <taxon>Gastropoda</taxon>
        <taxon>Patellogastropoda</taxon>
        <taxon>Lottioidea</taxon>
        <taxon>Lottiidae</taxon>
        <taxon>Lottia</taxon>
    </lineage>
</organism>
<evidence type="ECO:0000313" key="1">
    <source>
        <dbReference type="EMBL" id="ESO97671.1"/>
    </source>
</evidence>
<name>V4AV16_LOTGI</name>
<dbReference type="KEGG" id="lgi:LOTGIDRAFT_67057"/>
<dbReference type="AlphaFoldDB" id="V4AV16"/>
<dbReference type="GO" id="GO:0016491">
    <property type="term" value="F:oxidoreductase activity"/>
    <property type="evidence" value="ECO:0007669"/>
    <property type="project" value="TreeGrafter"/>
</dbReference>
<dbReference type="OrthoDB" id="294295at2759"/>
<feature type="non-terminal residue" evidence="1">
    <location>
        <position position="138"/>
    </location>
</feature>
<proteinExistence type="predicted"/>
<accession>V4AV16</accession>
<dbReference type="OMA" id="ADHYTHA"/>